<dbReference type="SUPFAM" id="SSF63491">
    <property type="entry name" value="BAG domain"/>
    <property type="match status" value="1"/>
</dbReference>
<evidence type="ECO:0000313" key="3">
    <source>
        <dbReference type="RefSeq" id="XP_006811820.1"/>
    </source>
</evidence>
<organism evidence="2 3">
    <name type="scientific">Saccoglossus kowalevskii</name>
    <name type="common">Acorn worm</name>
    <dbReference type="NCBI Taxonomy" id="10224"/>
    <lineage>
        <taxon>Eukaryota</taxon>
        <taxon>Metazoa</taxon>
        <taxon>Hemichordata</taxon>
        <taxon>Enteropneusta</taxon>
        <taxon>Harrimaniidae</taxon>
        <taxon>Saccoglossus</taxon>
    </lineage>
</organism>
<evidence type="ECO:0000259" key="1">
    <source>
        <dbReference type="PROSITE" id="PS50053"/>
    </source>
</evidence>
<gene>
    <name evidence="3" type="primary">LOC102803868</name>
</gene>
<reference evidence="3" key="1">
    <citation type="submission" date="2025-08" db="UniProtKB">
        <authorList>
            <consortium name="RefSeq"/>
        </authorList>
    </citation>
    <scope>IDENTIFICATION</scope>
    <source>
        <tissue evidence="3">Testes</tissue>
    </source>
</reference>
<dbReference type="Pfam" id="PF00240">
    <property type="entry name" value="ubiquitin"/>
    <property type="match status" value="1"/>
</dbReference>
<dbReference type="GeneID" id="102803868"/>
<dbReference type="PROSITE" id="PS50053">
    <property type="entry name" value="UBIQUITIN_2"/>
    <property type="match status" value="1"/>
</dbReference>
<evidence type="ECO:0000313" key="2">
    <source>
        <dbReference type="Proteomes" id="UP000694865"/>
    </source>
</evidence>
<name>A0ABM0LVM9_SACKO</name>
<proteinExistence type="predicted"/>
<dbReference type="CDD" id="cd01812">
    <property type="entry name" value="Ubl_BAG1"/>
    <property type="match status" value="1"/>
</dbReference>
<dbReference type="Gene3D" id="1.20.58.120">
    <property type="entry name" value="BAG domain"/>
    <property type="match status" value="1"/>
</dbReference>
<dbReference type="Gene3D" id="3.10.20.90">
    <property type="entry name" value="Phosphatidylinositol 3-kinase Catalytic Subunit, Chain A, domain 1"/>
    <property type="match status" value="1"/>
</dbReference>
<dbReference type="RefSeq" id="XP_006811820.1">
    <property type="nucleotide sequence ID" value="XM_006811757.1"/>
</dbReference>
<dbReference type="Proteomes" id="UP000694865">
    <property type="component" value="Unplaced"/>
</dbReference>
<protein>
    <submittedName>
        <fullName evidence="3">BAG family molecular chaperone regulator 1-like</fullName>
    </submittedName>
</protein>
<dbReference type="InterPro" id="IPR036533">
    <property type="entry name" value="BAG_dom_sf"/>
</dbReference>
<dbReference type="InterPro" id="IPR000626">
    <property type="entry name" value="Ubiquitin-like_dom"/>
</dbReference>
<accession>A0ABM0LVM9</accession>
<feature type="domain" description="Ubiquitin-like" evidence="1">
    <location>
        <begin position="47"/>
        <end position="89"/>
    </location>
</feature>
<keyword evidence="2" id="KW-1185">Reference proteome</keyword>
<sequence>MDASTQKLSVTLIHGSVKHKLDVTKFDESCDELIVLDVLESAKVLTGVPIHAQKLICKGKSLSDPHQTLKDAGVKAGCKVMMIGKKTNPEEETNIKMIADEEKKTRNSEKNQNEIISEVDGIEKGFLEDGLIRQACGQLLKKTCTMS</sequence>
<dbReference type="SUPFAM" id="SSF54236">
    <property type="entry name" value="Ubiquitin-like"/>
    <property type="match status" value="1"/>
</dbReference>
<dbReference type="InterPro" id="IPR029071">
    <property type="entry name" value="Ubiquitin-like_domsf"/>
</dbReference>